<gene>
    <name evidence="1" type="ORF">EV189_0443</name>
</gene>
<sequence>MSTPLVPLPSRGRAVPVVLHGSRLRLPPGLLALGTLG</sequence>
<organism evidence="1 2">
    <name type="scientific">Motilibacter rhizosphaerae</name>
    <dbReference type="NCBI Taxonomy" id="598652"/>
    <lineage>
        <taxon>Bacteria</taxon>
        <taxon>Bacillati</taxon>
        <taxon>Actinomycetota</taxon>
        <taxon>Actinomycetes</taxon>
        <taxon>Motilibacterales</taxon>
        <taxon>Motilibacteraceae</taxon>
        <taxon>Motilibacter</taxon>
    </lineage>
</organism>
<comment type="caution">
    <text evidence="1">The sequence shown here is derived from an EMBL/GenBank/DDBJ whole genome shotgun (WGS) entry which is preliminary data.</text>
</comment>
<name>A0A4V2F512_9ACTN</name>
<reference evidence="1 2" key="1">
    <citation type="submission" date="2019-02" db="EMBL/GenBank/DDBJ databases">
        <title>Genomic Encyclopedia of Type Strains, Phase IV (KMG-IV): sequencing the most valuable type-strain genomes for metagenomic binning, comparative biology and taxonomic classification.</title>
        <authorList>
            <person name="Goeker M."/>
        </authorList>
    </citation>
    <scope>NUCLEOTIDE SEQUENCE [LARGE SCALE GENOMIC DNA]</scope>
    <source>
        <strain evidence="1 2">DSM 45622</strain>
    </source>
</reference>
<evidence type="ECO:0000313" key="1">
    <source>
        <dbReference type="EMBL" id="RZS91209.1"/>
    </source>
</evidence>
<dbReference type="Proteomes" id="UP000293638">
    <property type="component" value="Unassembled WGS sequence"/>
</dbReference>
<dbReference type="EMBL" id="SGXD01000001">
    <property type="protein sequence ID" value="RZS91209.1"/>
    <property type="molecule type" value="Genomic_DNA"/>
</dbReference>
<proteinExistence type="predicted"/>
<keyword evidence="2" id="KW-1185">Reference proteome</keyword>
<accession>A0A4V2F512</accession>
<dbReference type="AlphaFoldDB" id="A0A4V2F512"/>
<evidence type="ECO:0000313" key="2">
    <source>
        <dbReference type="Proteomes" id="UP000293638"/>
    </source>
</evidence>
<protein>
    <submittedName>
        <fullName evidence="1">Uncharacterized protein</fullName>
    </submittedName>
</protein>